<dbReference type="GO" id="GO:0003735">
    <property type="term" value="F:structural constituent of ribosome"/>
    <property type="evidence" value="ECO:0007669"/>
    <property type="project" value="InterPro"/>
</dbReference>
<dbReference type="GO" id="GO:1990904">
    <property type="term" value="C:ribonucleoprotein complex"/>
    <property type="evidence" value="ECO:0007669"/>
    <property type="project" value="UniProtKB-KW"/>
</dbReference>
<dbReference type="InterPro" id="IPR001705">
    <property type="entry name" value="Ribosomal_bL33"/>
</dbReference>
<dbReference type="NCBIfam" id="NF001764">
    <property type="entry name" value="PRK00504.1"/>
    <property type="match status" value="1"/>
</dbReference>
<keyword evidence="3 5" id="KW-0687">Ribonucleoprotein</keyword>
<accession>A0A291TCN5</accession>
<protein>
    <recommendedName>
        <fullName evidence="4 5">Large ribosomal subunit protein bL33</fullName>
    </recommendedName>
</protein>
<dbReference type="SUPFAM" id="SSF57829">
    <property type="entry name" value="Zn-binding ribosomal proteins"/>
    <property type="match status" value="1"/>
</dbReference>
<comment type="similarity">
    <text evidence="1 5">Belongs to the bacterial ribosomal protein bL33 family.</text>
</comment>
<dbReference type="PROSITE" id="PS00582">
    <property type="entry name" value="RIBOSOMAL_L33"/>
    <property type="match status" value="1"/>
</dbReference>
<proteinExistence type="inferred from homology"/>
<name>A0A291TCN5_9FIRM</name>
<evidence type="ECO:0000313" key="6">
    <source>
        <dbReference type="EMBL" id="ATL90937.1"/>
    </source>
</evidence>
<evidence type="ECO:0000313" key="7">
    <source>
        <dbReference type="Proteomes" id="UP000223709"/>
    </source>
</evidence>
<dbReference type="PANTHER" id="PTHR43168:SF2">
    <property type="entry name" value="LARGE RIBOSOMAL SUBUNIT PROTEIN BL33C"/>
    <property type="match status" value="1"/>
</dbReference>
<dbReference type="Pfam" id="PF00471">
    <property type="entry name" value="Ribosomal_L33"/>
    <property type="match status" value="1"/>
</dbReference>
<dbReference type="PANTHER" id="PTHR43168">
    <property type="entry name" value="50S RIBOSOMAL PROTEIN L33, CHLOROPLASTIC"/>
    <property type="match status" value="1"/>
</dbReference>
<reference evidence="6 7" key="1">
    <citation type="submission" date="2017-10" db="EMBL/GenBank/DDBJ databases">
        <title>Complete Genome Sequence of Faecalibacterium prausnitzii isolated from the gut of healthy adult Indian.</title>
        <authorList>
            <person name="Bag S."/>
            <person name="Ghosh T.S."/>
            <person name="Das B."/>
        </authorList>
    </citation>
    <scope>NUCLEOTIDE SEQUENCE [LARGE SCALE GENOMIC DNA]</scope>
    <source>
        <strain evidence="6 7">Indica</strain>
    </source>
</reference>
<dbReference type="AlphaFoldDB" id="A0A291TCN5"/>
<evidence type="ECO:0000256" key="5">
    <source>
        <dbReference type="HAMAP-Rule" id="MF_00294"/>
    </source>
</evidence>
<dbReference type="Gene3D" id="2.20.28.120">
    <property type="entry name" value="Ribosomal protein L33"/>
    <property type="match status" value="1"/>
</dbReference>
<dbReference type="GO" id="GO:0005737">
    <property type="term" value="C:cytoplasm"/>
    <property type="evidence" value="ECO:0007669"/>
    <property type="project" value="UniProtKB-ARBA"/>
</dbReference>
<evidence type="ECO:0000256" key="2">
    <source>
        <dbReference type="ARBA" id="ARBA00022980"/>
    </source>
</evidence>
<sequence length="49" mass="5944">MTVKITLACTECKQRNYNTTKNKKNNPDRLELKKYCRFCKKHTVHRETK</sequence>
<evidence type="ECO:0000256" key="3">
    <source>
        <dbReference type="ARBA" id="ARBA00023274"/>
    </source>
</evidence>
<evidence type="ECO:0000256" key="4">
    <source>
        <dbReference type="ARBA" id="ARBA00035176"/>
    </source>
</evidence>
<dbReference type="InterPro" id="IPR011332">
    <property type="entry name" value="Ribosomal_zn-bd"/>
</dbReference>
<keyword evidence="2 5" id="KW-0689">Ribosomal protein</keyword>
<organism evidence="6 7">
    <name type="scientific">Faecalibacterium prausnitzii</name>
    <dbReference type="NCBI Taxonomy" id="853"/>
    <lineage>
        <taxon>Bacteria</taxon>
        <taxon>Bacillati</taxon>
        <taxon>Bacillota</taxon>
        <taxon>Clostridia</taxon>
        <taxon>Eubacteriales</taxon>
        <taxon>Oscillospiraceae</taxon>
        <taxon>Faecalibacterium</taxon>
    </lineage>
</organism>
<dbReference type="NCBIfam" id="TIGR01023">
    <property type="entry name" value="rpmG_bact"/>
    <property type="match status" value="1"/>
</dbReference>
<dbReference type="InterPro" id="IPR018264">
    <property type="entry name" value="Ribosomal_bL33_CS"/>
</dbReference>
<dbReference type="RefSeq" id="WP_098924687.1">
    <property type="nucleotide sequence ID" value="NZ_CAXSZA010000002.1"/>
</dbReference>
<dbReference type="Proteomes" id="UP000223709">
    <property type="component" value="Chromosome"/>
</dbReference>
<dbReference type="InterPro" id="IPR038584">
    <property type="entry name" value="Ribosomal_bL33_sf"/>
</dbReference>
<dbReference type="HAMAP" id="MF_00294">
    <property type="entry name" value="Ribosomal_bL33"/>
    <property type="match status" value="1"/>
</dbReference>
<dbReference type="GO" id="GO:0005840">
    <property type="term" value="C:ribosome"/>
    <property type="evidence" value="ECO:0007669"/>
    <property type="project" value="UniProtKB-KW"/>
</dbReference>
<dbReference type="EMBL" id="CP023819">
    <property type="protein sequence ID" value="ATL90937.1"/>
    <property type="molecule type" value="Genomic_DNA"/>
</dbReference>
<dbReference type="NCBIfam" id="NF001860">
    <property type="entry name" value="PRK00595.1"/>
    <property type="match status" value="1"/>
</dbReference>
<dbReference type="GO" id="GO:0006412">
    <property type="term" value="P:translation"/>
    <property type="evidence" value="ECO:0007669"/>
    <property type="project" value="UniProtKB-UniRule"/>
</dbReference>
<gene>
    <name evidence="5 6" type="primary">rpmG</name>
    <name evidence="6" type="ORF">CRH10_11860</name>
</gene>
<evidence type="ECO:0000256" key="1">
    <source>
        <dbReference type="ARBA" id="ARBA00007596"/>
    </source>
</evidence>